<evidence type="ECO:0000256" key="1">
    <source>
        <dbReference type="ARBA" id="ARBA00004457"/>
    </source>
</evidence>
<dbReference type="AlphaFoldDB" id="A0A3Q4N5Z9"/>
<dbReference type="GO" id="GO:0002218">
    <property type="term" value="P:activation of innate immune response"/>
    <property type="evidence" value="ECO:0007669"/>
    <property type="project" value="InterPro"/>
</dbReference>
<dbReference type="GO" id="GO:0061507">
    <property type="term" value="F:2',3'-cyclic GMP-AMP binding"/>
    <property type="evidence" value="ECO:0007669"/>
    <property type="project" value="TreeGrafter"/>
</dbReference>
<dbReference type="Gene3D" id="3.40.50.12100">
    <property type="entry name" value="Stimulator of interferon genes protein"/>
    <property type="match status" value="1"/>
</dbReference>
<dbReference type="PANTHER" id="PTHR34339">
    <property type="entry name" value="STIMULATOR OF INTERFERON GENES PROTEIN"/>
    <property type="match status" value="1"/>
</dbReference>
<comment type="subcellular location">
    <subcellularLocation>
        <location evidence="3">Cytoplasm</location>
        <location evidence="3">Perinuclear region</location>
    </subcellularLocation>
    <subcellularLocation>
        <location evidence="2">Cytoplasmic vesicle</location>
        <location evidence="2">Autophagosome membrane</location>
        <topology evidence="2">Multi-pass membrane protein</topology>
    </subcellularLocation>
    <subcellularLocation>
        <location evidence="1">Endoplasmic reticulum-Golgi intermediate compartment membrane</location>
        <topology evidence="1">Multi-pass membrane protein</topology>
    </subcellularLocation>
</comment>
<dbReference type="Pfam" id="PF15009">
    <property type="entry name" value="STING_LBD"/>
    <property type="match status" value="1"/>
</dbReference>
<feature type="transmembrane region" description="Helical" evidence="5">
    <location>
        <begin position="44"/>
        <end position="67"/>
    </location>
</feature>
<dbReference type="GO" id="GO:0000421">
    <property type="term" value="C:autophagosome membrane"/>
    <property type="evidence" value="ECO:0007669"/>
    <property type="project" value="UniProtKB-SubCell"/>
</dbReference>
<evidence type="ECO:0000313" key="8">
    <source>
        <dbReference type="Proteomes" id="UP000261580"/>
    </source>
</evidence>
<reference evidence="7" key="1">
    <citation type="submission" date="2025-08" db="UniProtKB">
        <authorList>
            <consortium name="Ensembl"/>
        </authorList>
    </citation>
    <scope>IDENTIFICATION</scope>
</reference>
<keyword evidence="5" id="KW-0812">Transmembrane</keyword>
<dbReference type="GO" id="GO:0051607">
    <property type="term" value="P:defense response to virus"/>
    <property type="evidence" value="ECO:0007669"/>
    <property type="project" value="TreeGrafter"/>
</dbReference>
<dbReference type="InterPro" id="IPR055432">
    <property type="entry name" value="STING_LBD"/>
</dbReference>
<proteinExistence type="inferred from homology"/>
<evidence type="ECO:0000256" key="5">
    <source>
        <dbReference type="SAM" id="Phobius"/>
    </source>
</evidence>
<organism evidence="7 8">
    <name type="scientific">Neolamprologus brichardi</name>
    <name type="common">Fairy cichlid</name>
    <name type="synonym">Lamprologus brichardi</name>
    <dbReference type="NCBI Taxonomy" id="32507"/>
    <lineage>
        <taxon>Eukaryota</taxon>
        <taxon>Metazoa</taxon>
        <taxon>Chordata</taxon>
        <taxon>Craniata</taxon>
        <taxon>Vertebrata</taxon>
        <taxon>Euteleostomi</taxon>
        <taxon>Actinopterygii</taxon>
        <taxon>Neopterygii</taxon>
        <taxon>Teleostei</taxon>
        <taxon>Neoteleostei</taxon>
        <taxon>Acanthomorphata</taxon>
        <taxon>Ovalentaria</taxon>
        <taxon>Cichlomorphae</taxon>
        <taxon>Cichliformes</taxon>
        <taxon>Cichlidae</taxon>
        <taxon>African cichlids</taxon>
        <taxon>Pseudocrenilabrinae</taxon>
        <taxon>Lamprologini</taxon>
        <taxon>Neolamprologus</taxon>
    </lineage>
</organism>
<dbReference type="InterPro" id="IPR038623">
    <property type="entry name" value="STING_C_sf"/>
</dbReference>
<keyword evidence="5" id="KW-1133">Transmembrane helix</keyword>
<feature type="transmembrane region" description="Helical" evidence="5">
    <location>
        <begin position="238"/>
        <end position="257"/>
    </location>
</feature>
<dbReference type="InterPro" id="IPR029158">
    <property type="entry name" value="STING"/>
</dbReference>
<dbReference type="GO" id="GO:0061709">
    <property type="term" value="P:reticulophagy"/>
    <property type="evidence" value="ECO:0007669"/>
    <property type="project" value="TreeGrafter"/>
</dbReference>
<dbReference type="GO" id="GO:0005789">
    <property type="term" value="C:endoplasmic reticulum membrane"/>
    <property type="evidence" value="ECO:0007669"/>
    <property type="project" value="TreeGrafter"/>
</dbReference>
<reference evidence="7" key="2">
    <citation type="submission" date="2025-09" db="UniProtKB">
        <authorList>
            <consortium name="Ensembl"/>
        </authorList>
    </citation>
    <scope>IDENTIFICATION</scope>
</reference>
<keyword evidence="8" id="KW-1185">Reference proteome</keyword>
<evidence type="ECO:0000256" key="4">
    <source>
        <dbReference type="ARBA" id="ARBA00009027"/>
    </source>
</evidence>
<protein>
    <recommendedName>
        <fullName evidence="6">STING ligand-binding domain-containing protein</fullName>
    </recommendedName>
</protein>
<dbReference type="Proteomes" id="UP000261580">
    <property type="component" value="Unassembled WGS sequence"/>
</dbReference>
<feature type="domain" description="STING ligand-binding" evidence="6">
    <location>
        <begin position="87"/>
        <end position="178"/>
    </location>
</feature>
<evidence type="ECO:0000256" key="2">
    <source>
        <dbReference type="ARBA" id="ARBA00004542"/>
    </source>
</evidence>
<keyword evidence="5" id="KW-0472">Membrane</keyword>
<dbReference type="GO" id="GO:0016239">
    <property type="term" value="P:positive regulation of macroautophagy"/>
    <property type="evidence" value="ECO:0007669"/>
    <property type="project" value="TreeGrafter"/>
</dbReference>
<sequence length="258" mass="29148">KCGCPREQDALIPQPRGDLPKLCAAVTAVVTIGCKLLFSPEKLLGWIAIAVLMLTVGPLLHGLCLLAEELIYHSNTRDLNLFLCLHVYSDLEQSIAGFCATHQLNNTSWGRGSRKLLILIPLNANISHKLEDEDENIQFYDNLPNNEIDRAGVRGRVYKHSVYRIMDENRKRTSACCVSNVFDATNLTLTVLTSNSSVKRKEVWGDMKAFGVSFRTKNSHRLLKVNGFNLLLQTLHGIRLFFTYICIYIQFSAYLIFK</sequence>
<dbReference type="GO" id="GO:0033116">
    <property type="term" value="C:endoplasmic reticulum-Golgi intermediate compartment membrane"/>
    <property type="evidence" value="ECO:0007669"/>
    <property type="project" value="UniProtKB-SubCell"/>
</dbReference>
<evidence type="ECO:0000256" key="3">
    <source>
        <dbReference type="ARBA" id="ARBA00004556"/>
    </source>
</evidence>
<name>A0A3Q4N5Z9_NEOBR</name>
<dbReference type="GO" id="GO:0035438">
    <property type="term" value="F:cyclic-di-GMP binding"/>
    <property type="evidence" value="ECO:0007669"/>
    <property type="project" value="TreeGrafter"/>
</dbReference>
<dbReference type="GO" id="GO:0045087">
    <property type="term" value="P:innate immune response"/>
    <property type="evidence" value="ECO:0007669"/>
    <property type="project" value="TreeGrafter"/>
</dbReference>
<dbReference type="Bgee" id="ENSNBRG00000021170">
    <property type="expression patterns" value="Expressed in zone of skin and 1 other cell type or tissue"/>
</dbReference>
<accession>A0A3Q4N5Z9</accession>
<evidence type="ECO:0000313" key="7">
    <source>
        <dbReference type="Ensembl" id="ENSNBRP00000027769.1"/>
    </source>
</evidence>
<dbReference type="Ensembl" id="ENSNBRT00000028493.1">
    <property type="protein sequence ID" value="ENSNBRP00000027769.1"/>
    <property type="gene ID" value="ENSNBRG00000021170.1"/>
</dbReference>
<dbReference type="GeneTree" id="ENSGT00390000008582"/>
<dbReference type="GO" id="GO:0048471">
    <property type="term" value="C:perinuclear region of cytoplasm"/>
    <property type="evidence" value="ECO:0007669"/>
    <property type="project" value="UniProtKB-SubCell"/>
</dbReference>
<comment type="similarity">
    <text evidence="4">Belongs to the STING family.</text>
</comment>
<evidence type="ECO:0000259" key="6">
    <source>
        <dbReference type="Pfam" id="PF15009"/>
    </source>
</evidence>
<dbReference type="GO" id="GO:0000045">
    <property type="term" value="P:autophagosome assembly"/>
    <property type="evidence" value="ECO:0007669"/>
    <property type="project" value="TreeGrafter"/>
</dbReference>
<dbReference type="PANTHER" id="PTHR34339:SF1">
    <property type="entry name" value="STIMULATOR OF INTERFERON GENES PROTEIN"/>
    <property type="match status" value="1"/>
</dbReference>
<dbReference type="GO" id="GO:0032481">
    <property type="term" value="P:positive regulation of type I interferon production"/>
    <property type="evidence" value="ECO:0007669"/>
    <property type="project" value="InterPro"/>
</dbReference>